<dbReference type="InterPro" id="IPR005531">
    <property type="entry name" value="Asp23"/>
</dbReference>
<evidence type="ECO:0000313" key="3">
    <source>
        <dbReference type="Proteomes" id="UP001168575"/>
    </source>
</evidence>
<accession>A0AA43RIB0</accession>
<evidence type="ECO:0000256" key="1">
    <source>
        <dbReference type="ARBA" id="ARBA00005721"/>
    </source>
</evidence>
<reference evidence="2" key="1">
    <citation type="submission" date="2023-07" db="EMBL/GenBank/DDBJ databases">
        <title>Between Cages and Wild: Unraveling the Impact of Captivity on Animal Microbiomes and Antimicrobial Resistance.</title>
        <authorList>
            <person name="Schmartz G.P."/>
            <person name="Rehner J."/>
            <person name="Schuff M.J."/>
            <person name="Becker S.L."/>
            <person name="Kravczyk M."/>
            <person name="Gurevich A."/>
            <person name="Francke R."/>
            <person name="Mueller R."/>
            <person name="Keller V."/>
            <person name="Keller A."/>
        </authorList>
    </citation>
    <scope>NUCLEOTIDE SEQUENCE</scope>
    <source>
        <strain evidence="2">S12M_St_49</strain>
    </source>
</reference>
<name>A0AA43RIB0_9ACTN</name>
<proteinExistence type="inferred from homology"/>
<evidence type="ECO:0000313" key="2">
    <source>
        <dbReference type="EMBL" id="MDO4841356.1"/>
    </source>
</evidence>
<protein>
    <submittedName>
        <fullName evidence="2">Asp23/Gls24 family envelope stress response protein</fullName>
    </submittedName>
</protein>
<comment type="similarity">
    <text evidence="1">Belongs to the asp23 family.</text>
</comment>
<dbReference type="EMBL" id="JAUMVS010000012">
    <property type="protein sequence ID" value="MDO4841356.1"/>
    <property type="molecule type" value="Genomic_DNA"/>
</dbReference>
<dbReference type="PANTHER" id="PTHR34297">
    <property type="entry name" value="HYPOTHETICAL CYTOSOLIC PROTEIN-RELATED"/>
    <property type="match status" value="1"/>
</dbReference>
<organism evidence="2 3">
    <name type="scientific">Phoenicibacter congonensis</name>
    <dbReference type="NCBI Taxonomy" id="1944646"/>
    <lineage>
        <taxon>Bacteria</taxon>
        <taxon>Bacillati</taxon>
        <taxon>Actinomycetota</taxon>
        <taxon>Coriobacteriia</taxon>
        <taxon>Eggerthellales</taxon>
        <taxon>Eggerthellaceae</taxon>
        <taxon>Phoenicibacter</taxon>
    </lineage>
</organism>
<dbReference type="AlphaFoldDB" id="A0AA43RIB0"/>
<dbReference type="Proteomes" id="UP001168575">
    <property type="component" value="Unassembled WGS sequence"/>
</dbReference>
<dbReference type="Pfam" id="PF03780">
    <property type="entry name" value="Asp23"/>
    <property type="match status" value="1"/>
</dbReference>
<comment type="caution">
    <text evidence="2">The sequence shown here is derived from an EMBL/GenBank/DDBJ whole genome shotgun (WGS) entry which is preliminary data.</text>
</comment>
<gene>
    <name evidence="2" type="ORF">Q3982_01600</name>
</gene>
<dbReference type="PANTHER" id="PTHR34297:SF2">
    <property type="entry name" value="ASP23_GLS24 FAMILY ENVELOPE STRESS RESPONSE PROTEIN"/>
    <property type="match status" value="1"/>
</dbReference>
<sequence>MTEKIEGTIDIKSGVLADLVGYAALECYGIVGVSNANSKDLFLGLLPVNRLRKGVNIDMHEDGVFVDVYVVVEYGTTISVVCANLRERVQFVLKEYVDIDNVTVNVHVTDVKAR</sequence>
<keyword evidence="3" id="KW-1185">Reference proteome</keyword>